<dbReference type="GO" id="GO:0008610">
    <property type="term" value="P:lipid biosynthetic process"/>
    <property type="evidence" value="ECO:0007669"/>
    <property type="project" value="TreeGrafter"/>
</dbReference>
<gene>
    <name evidence="3" type="ORF">CT690_20335</name>
</gene>
<dbReference type="OrthoDB" id="8480037at2"/>
<sequence>MIIMKTQFIRECHYSPENRHNLICFPHAGGGTGRYHRWGSEVGKYANVYAPVIAGREERFPERAMNSVESVIDDIYARIRPASAEKLYVCGVSYGALLAYELANRFEKQGIVVDGVFIASQRAPYVCKEIIDWENISDKALVDALTSLSDRSNAEFSDDEYFSIFADTIRRDLCASDNFQPAQPRILNAPIYISYGNLDPVIPRNYIDSWATMSHAPINVTEHNAGHFLMDEDRDVWLSDVVKVVRANYL</sequence>
<accession>A0A318P099</accession>
<proteinExistence type="inferred from homology"/>
<evidence type="ECO:0000259" key="2">
    <source>
        <dbReference type="Pfam" id="PF00975"/>
    </source>
</evidence>
<name>A0A318P099_SERPL</name>
<dbReference type="InterPro" id="IPR001031">
    <property type="entry name" value="Thioesterase"/>
</dbReference>
<dbReference type="PANTHER" id="PTHR11487:SF0">
    <property type="entry name" value="S-ACYL FATTY ACID SYNTHASE THIOESTERASE, MEDIUM CHAIN"/>
    <property type="match status" value="1"/>
</dbReference>
<dbReference type="SUPFAM" id="SSF53474">
    <property type="entry name" value="alpha/beta-Hydrolases"/>
    <property type="match status" value="1"/>
</dbReference>
<evidence type="ECO:0000256" key="1">
    <source>
        <dbReference type="ARBA" id="ARBA00007169"/>
    </source>
</evidence>
<comment type="caution">
    <text evidence="3">The sequence shown here is derived from an EMBL/GenBank/DDBJ whole genome shotgun (WGS) entry which is preliminary data.</text>
</comment>
<dbReference type="AlphaFoldDB" id="A0A318P099"/>
<dbReference type="Proteomes" id="UP000248196">
    <property type="component" value="Unassembled WGS sequence"/>
</dbReference>
<organism evidence="3 4">
    <name type="scientific">Serratia plymuthica</name>
    <dbReference type="NCBI Taxonomy" id="82996"/>
    <lineage>
        <taxon>Bacteria</taxon>
        <taxon>Pseudomonadati</taxon>
        <taxon>Pseudomonadota</taxon>
        <taxon>Gammaproteobacteria</taxon>
        <taxon>Enterobacterales</taxon>
        <taxon>Yersiniaceae</taxon>
        <taxon>Serratia</taxon>
    </lineage>
</organism>
<comment type="similarity">
    <text evidence="1">Belongs to the thioesterase family.</text>
</comment>
<dbReference type="PANTHER" id="PTHR11487">
    <property type="entry name" value="THIOESTERASE"/>
    <property type="match status" value="1"/>
</dbReference>
<evidence type="ECO:0000313" key="4">
    <source>
        <dbReference type="Proteomes" id="UP000248196"/>
    </source>
</evidence>
<dbReference type="InterPro" id="IPR012223">
    <property type="entry name" value="TEII"/>
</dbReference>
<dbReference type="EMBL" id="PESE01000007">
    <property type="protein sequence ID" value="PYD37256.1"/>
    <property type="molecule type" value="Genomic_DNA"/>
</dbReference>
<dbReference type="Gene3D" id="3.40.50.1820">
    <property type="entry name" value="alpha/beta hydrolase"/>
    <property type="match status" value="1"/>
</dbReference>
<evidence type="ECO:0000313" key="3">
    <source>
        <dbReference type="EMBL" id="PYD37256.1"/>
    </source>
</evidence>
<dbReference type="Pfam" id="PF00975">
    <property type="entry name" value="Thioesterase"/>
    <property type="match status" value="1"/>
</dbReference>
<reference evidence="3 4" key="1">
    <citation type="submission" date="2017-11" db="EMBL/GenBank/DDBJ databases">
        <title>Genome sequence of the oocydin A producing rhizobacterium Serratia plymuthica 4Rx5.</title>
        <authorList>
            <person name="Matilla M.A."/>
            <person name="Udaondo Z."/>
            <person name="Salmond G.P.C."/>
        </authorList>
    </citation>
    <scope>NUCLEOTIDE SEQUENCE [LARGE SCALE GENOMIC DNA]</scope>
    <source>
        <strain evidence="3 4">4Rx5</strain>
    </source>
</reference>
<dbReference type="InterPro" id="IPR029058">
    <property type="entry name" value="AB_hydrolase_fold"/>
</dbReference>
<feature type="domain" description="Thioesterase" evidence="2">
    <location>
        <begin position="21"/>
        <end position="233"/>
    </location>
</feature>
<protein>
    <submittedName>
        <fullName evidence="3">Thioesterase</fullName>
    </submittedName>
</protein>